<evidence type="ECO:0000256" key="1">
    <source>
        <dbReference type="ARBA" id="ARBA00006337"/>
    </source>
</evidence>
<keyword evidence="12" id="KW-1185">Reference proteome</keyword>
<evidence type="ECO:0000313" key="11">
    <source>
        <dbReference type="EMBL" id="SCY27589.1"/>
    </source>
</evidence>
<proteinExistence type="inferred from homology"/>
<keyword evidence="6" id="KW-0170">Cobalt</keyword>
<evidence type="ECO:0000256" key="5">
    <source>
        <dbReference type="ARBA" id="ARBA00023122"/>
    </source>
</evidence>
<evidence type="ECO:0000256" key="4">
    <source>
        <dbReference type="ARBA" id="ARBA00022842"/>
    </source>
</evidence>
<dbReference type="Gene3D" id="3.30.465.10">
    <property type="match status" value="1"/>
</dbReference>
<dbReference type="SUPFAM" id="SSF56176">
    <property type="entry name" value="FAD-binding/transporter-associated domain-like"/>
    <property type="match status" value="1"/>
</dbReference>
<organism evidence="11 12">
    <name type="scientific">Thiohalorhabdus denitrificans</name>
    <dbReference type="NCBI Taxonomy" id="381306"/>
    <lineage>
        <taxon>Bacteria</taxon>
        <taxon>Pseudomonadati</taxon>
        <taxon>Pseudomonadota</taxon>
        <taxon>Gammaproteobacteria</taxon>
        <taxon>Thiohalorhabdales</taxon>
        <taxon>Thiohalorhabdaceae</taxon>
        <taxon>Thiohalorhabdus</taxon>
    </lineage>
</organism>
<evidence type="ECO:0000256" key="8">
    <source>
        <dbReference type="ARBA" id="ARBA00040729"/>
    </source>
</evidence>
<dbReference type="InterPro" id="IPR036318">
    <property type="entry name" value="FAD-bd_PCMH-like_sf"/>
</dbReference>
<reference evidence="12" key="1">
    <citation type="submission" date="2016-10" db="EMBL/GenBank/DDBJ databases">
        <authorList>
            <person name="Varghese N."/>
        </authorList>
    </citation>
    <scope>NUCLEOTIDE SEQUENCE [LARGE SCALE GENOMIC DNA]</scope>
    <source>
        <strain evidence="12">HL 19</strain>
    </source>
</reference>
<dbReference type="STRING" id="381306.AN478_02410"/>
<evidence type="ECO:0000259" key="10">
    <source>
        <dbReference type="PROSITE" id="PS51371"/>
    </source>
</evidence>
<dbReference type="Proteomes" id="UP000183104">
    <property type="component" value="Unassembled WGS sequence"/>
</dbReference>
<dbReference type="PANTHER" id="PTHR22777:SF27">
    <property type="entry name" value="MAGNESIUM AND COBALT EFFLUX PROTEIN CORC"/>
    <property type="match status" value="1"/>
</dbReference>
<sequence length="292" mass="32936">MRRSRAVAEEGPRRRSWIERLTRGLGAAPESREDLLEILREAEYQGLLDPEDLHMIEGIFKISGTRVRDVMVPRGQMEVVRTDEAPEDFIPRIVEVGYSRLPVVGEDRDDVRGILYAKDLLRYWAAEQRDQFDLLSVIRQPVFVPESKHIDSLLHEFRASRNHMAIVVNEFGGTAGLVTIEDVLEEIVGEIEDEFDIEAVMVEQRGRGRFQVDAQIPLETFAARFGARLEAEGVDTLGGWMVREMGHLPEVGESLRVDGLLLEVIRADRRRIRSIRVVEVGEAEAGAQGGAG</sequence>
<evidence type="ECO:0000256" key="7">
    <source>
        <dbReference type="ARBA" id="ARBA00037273"/>
    </source>
</evidence>
<dbReference type="EMBL" id="FMUN01000004">
    <property type="protein sequence ID" value="SCY27589.1"/>
    <property type="molecule type" value="Genomic_DNA"/>
</dbReference>
<dbReference type="InterPro" id="IPR044751">
    <property type="entry name" value="Ion_transp-like_CBS"/>
</dbReference>
<dbReference type="SMART" id="SM00116">
    <property type="entry name" value="CBS"/>
    <property type="match status" value="2"/>
</dbReference>
<dbReference type="PATRIC" id="fig|381306.5.peg.2039"/>
<dbReference type="OrthoDB" id="9797674at2"/>
<dbReference type="Pfam" id="PF00571">
    <property type="entry name" value="CBS"/>
    <property type="match status" value="2"/>
</dbReference>
<keyword evidence="4" id="KW-0460">Magnesium</keyword>
<dbReference type="PROSITE" id="PS51371">
    <property type="entry name" value="CBS"/>
    <property type="match status" value="2"/>
</dbReference>
<dbReference type="InterPro" id="IPR054115">
    <property type="entry name" value="CorC_N"/>
</dbReference>
<dbReference type="GO" id="GO:0050660">
    <property type="term" value="F:flavin adenine dinucleotide binding"/>
    <property type="evidence" value="ECO:0007669"/>
    <property type="project" value="InterPro"/>
</dbReference>
<dbReference type="SUPFAM" id="SSF54631">
    <property type="entry name" value="CBS-domain pair"/>
    <property type="match status" value="1"/>
</dbReference>
<dbReference type="InterPro" id="IPR016169">
    <property type="entry name" value="FAD-bd_PCMH_sub2"/>
</dbReference>
<feature type="domain" description="CBS" evidence="10">
    <location>
        <begin position="137"/>
        <end position="194"/>
    </location>
</feature>
<dbReference type="Pfam" id="PF21917">
    <property type="entry name" value="NMB0537_N"/>
    <property type="match status" value="1"/>
</dbReference>
<evidence type="ECO:0000256" key="9">
    <source>
        <dbReference type="PROSITE-ProRule" id="PRU00703"/>
    </source>
</evidence>
<gene>
    <name evidence="11" type="ORF">SAMN05661077_1675</name>
</gene>
<comment type="function">
    <text evidence="7">Plays a role in the transport of magnesium and cobalt ions.</text>
</comment>
<dbReference type="Pfam" id="PF03471">
    <property type="entry name" value="CorC_HlyC"/>
    <property type="match status" value="1"/>
</dbReference>
<dbReference type="CDD" id="cd04590">
    <property type="entry name" value="CBS_pair_CorC_HlyC_assoc"/>
    <property type="match status" value="1"/>
</dbReference>
<keyword evidence="2" id="KW-0813">Transport</keyword>
<dbReference type="InterPro" id="IPR046342">
    <property type="entry name" value="CBS_dom_sf"/>
</dbReference>
<keyword evidence="5 9" id="KW-0129">CBS domain</keyword>
<evidence type="ECO:0000256" key="3">
    <source>
        <dbReference type="ARBA" id="ARBA00022737"/>
    </source>
</evidence>
<dbReference type="PANTHER" id="PTHR22777">
    <property type="entry name" value="HEMOLYSIN-RELATED"/>
    <property type="match status" value="1"/>
</dbReference>
<dbReference type="FunFam" id="3.10.580.10:FF:000002">
    <property type="entry name" value="Magnesium/cobalt efflux protein CorC"/>
    <property type="match status" value="1"/>
</dbReference>
<evidence type="ECO:0000256" key="6">
    <source>
        <dbReference type="ARBA" id="ARBA00023285"/>
    </source>
</evidence>
<dbReference type="InterPro" id="IPR005170">
    <property type="entry name" value="Transptr-assoc_dom"/>
</dbReference>
<dbReference type="AlphaFoldDB" id="A0A0P9CER8"/>
<dbReference type="Gene3D" id="3.10.580.10">
    <property type="entry name" value="CBS-domain"/>
    <property type="match status" value="1"/>
</dbReference>
<dbReference type="SMART" id="SM01091">
    <property type="entry name" value="CorC_HlyC"/>
    <property type="match status" value="1"/>
</dbReference>
<dbReference type="GO" id="GO:0005886">
    <property type="term" value="C:plasma membrane"/>
    <property type="evidence" value="ECO:0007669"/>
    <property type="project" value="TreeGrafter"/>
</dbReference>
<name>A0A0P9CER8_9GAMM</name>
<protein>
    <recommendedName>
        <fullName evidence="8">Magnesium and cobalt efflux protein CorC</fullName>
    </recommendedName>
</protein>
<evidence type="ECO:0000313" key="12">
    <source>
        <dbReference type="Proteomes" id="UP000183104"/>
    </source>
</evidence>
<accession>A0A0P9CER8</accession>
<dbReference type="InterPro" id="IPR000644">
    <property type="entry name" value="CBS_dom"/>
</dbReference>
<evidence type="ECO:0000256" key="2">
    <source>
        <dbReference type="ARBA" id="ARBA00022448"/>
    </source>
</evidence>
<feature type="domain" description="CBS" evidence="10">
    <location>
        <begin position="71"/>
        <end position="131"/>
    </location>
</feature>
<comment type="similarity">
    <text evidence="1">Belongs to the UPF0053 family.</text>
</comment>
<keyword evidence="3" id="KW-0677">Repeat</keyword>